<dbReference type="Proteomes" id="UP000247903">
    <property type="component" value="Unassembled WGS sequence"/>
</dbReference>
<dbReference type="InterPro" id="IPR001296">
    <property type="entry name" value="Glyco_trans_1"/>
</dbReference>
<dbReference type="GO" id="GO:0016757">
    <property type="term" value="F:glycosyltransferase activity"/>
    <property type="evidence" value="ECO:0007669"/>
    <property type="project" value="InterPro"/>
</dbReference>
<dbReference type="AlphaFoldDB" id="A0A2V4BTV1"/>
<accession>A0A2V4BTV1</accession>
<reference evidence="2 3" key="1">
    <citation type="submission" date="2018-05" db="EMBL/GenBank/DDBJ databases">
        <title>Flavobacterium sp. strain IMCC34759, incomplete genome.</title>
        <authorList>
            <person name="Joung Y."/>
            <person name="Cho J."/>
        </authorList>
    </citation>
    <scope>NUCLEOTIDE SEQUENCE [LARGE SCALE GENOMIC DNA]</scope>
    <source>
        <strain evidence="2 3">IMCC34759</strain>
    </source>
</reference>
<organism evidence="2 3">
    <name type="scientific">Flavobacterium cheongpyeongense</name>
    <dbReference type="NCBI Taxonomy" id="2212651"/>
    <lineage>
        <taxon>Bacteria</taxon>
        <taxon>Pseudomonadati</taxon>
        <taxon>Bacteroidota</taxon>
        <taxon>Flavobacteriia</taxon>
        <taxon>Flavobacteriales</taxon>
        <taxon>Flavobacteriaceae</taxon>
        <taxon>Flavobacterium</taxon>
    </lineage>
</organism>
<dbReference type="RefSeq" id="WP_110305621.1">
    <property type="nucleotide sequence ID" value="NZ_QJHK01000003.1"/>
</dbReference>
<keyword evidence="3" id="KW-1185">Reference proteome</keyword>
<dbReference type="Pfam" id="PF00534">
    <property type="entry name" value="Glycos_transf_1"/>
    <property type="match status" value="1"/>
</dbReference>
<sequence length="380" mass="44204">MKLLYCIPSLYNAGGMERVISEKVNYLIQLPYYEITIVTTDQKQRDIRFPLDERIRLIHLNIDFDGHYSENLFTKYFLHQRKLKKYKKTLIQLIRDLEVNICISLCGKEIDFLNGLPVKCKKVAEMHFGMNVRKQFLMSRHKGFLWGWLGEIRTCQLKKATKKLDKLVVLTEADQEKWQKTHKNITQIPNSNPFDNKTVSKLLNKRVISVGRLDAQKGYDMLIDAWELVAVKNPDWVLDIFGIGEWELKLNNRIQELNLTGKINLCGLTSDTVPHYINSSIYVMSSRYEGLPMVLIEAMSCGLPIISFDCEYGPRQLINDGQNGLLVNPNDIIHLAEKISFLIEDKDLRLKMGKQALESVKEYSKEPIMQRWVELFNQLC</sequence>
<gene>
    <name evidence="2" type="ORF">DMB65_05345</name>
</gene>
<dbReference type="PANTHER" id="PTHR12526">
    <property type="entry name" value="GLYCOSYLTRANSFERASE"/>
    <property type="match status" value="1"/>
</dbReference>
<dbReference type="OrthoDB" id="9811239at2"/>
<proteinExistence type="predicted"/>
<evidence type="ECO:0000259" key="1">
    <source>
        <dbReference type="Pfam" id="PF00534"/>
    </source>
</evidence>
<protein>
    <submittedName>
        <fullName evidence="2">Glycosyltransferase family 4 protein</fullName>
    </submittedName>
</protein>
<dbReference type="SUPFAM" id="SSF53756">
    <property type="entry name" value="UDP-Glycosyltransferase/glycogen phosphorylase"/>
    <property type="match status" value="1"/>
</dbReference>
<evidence type="ECO:0000313" key="3">
    <source>
        <dbReference type="Proteomes" id="UP000247903"/>
    </source>
</evidence>
<evidence type="ECO:0000313" key="2">
    <source>
        <dbReference type="EMBL" id="PXY41992.1"/>
    </source>
</evidence>
<name>A0A2V4BTV1_9FLAO</name>
<dbReference type="PANTHER" id="PTHR12526:SF630">
    <property type="entry name" value="GLYCOSYLTRANSFERASE"/>
    <property type="match status" value="1"/>
</dbReference>
<dbReference type="CDD" id="cd03820">
    <property type="entry name" value="GT4_AmsD-like"/>
    <property type="match status" value="1"/>
</dbReference>
<dbReference type="EMBL" id="QJHK01000003">
    <property type="protein sequence ID" value="PXY41992.1"/>
    <property type="molecule type" value="Genomic_DNA"/>
</dbReference>
<dbReference type="Gene3D" id="3.40.50.2000">
    <property type="entry name" value="Glycogen Phosphorylase B"/>
    <property type="match status" value="2"/>
</dbReference>
<feature type="domain" description="Glycosyl transferase family 1" evidence="1">
    <location>
        <begin position="202"/>
        <end position="356"/>
    </location>
</feature>
<comment type="caution">
    <text evidence="2">The sequence shown here is derived from an EMBL/GenBank/DDBJ whole genome shotgun (WGS) entry which is preliminary data.</text>
</comment>
<keyword evidence="2" id="KW-0808">Transferase</keyword>